<reference evidence="2" key="1">
    <citation type="journal article" date="2023" name="G3 (Bethesda)">
        <title>Genome assembly and association tests identify interacting loci associated with vigor, precocity, and sex in interspecific pistachio rootstocks.</title>
        <authorList>
            <person name="Palmer W."/>
            <person name="Jacygrad E."/>
            <person name="Sagayaradj S."/>
            <person name="Cavanaugh K."/>
            <person name="Han R."/>
            <person name="Bertier L."/>
            <person name="Beede B."/>
            <person name="Kafkas S."/>
            <person name="Golino D."/>
            <person name="Preece J."/>
            <person name="Michelmore R."/>
        </authorList>
    </citation>
    <scope>NUCLEOTIDE SEQUENCE [LARGE SCALE GENOMIC DNA]</scope>
</reference>
<keyword evidence="2" id="KW-1185">Reference proteome</keyword>
<accession>A0ACC0YFM5</accession>
<name>A0ACC0YFM5_9ROSI</name>
<comment type="caution">
    <text evidence="1">The sequence shown here is derived from an EMBL/GenBank/DDBJ whole genome shotgun (WGS) entry which is preliminary data.</text>
</comment>
<protein>
    <submittedName>
        <fullName evidence="1">Uncharacterized protein</fullName>
    </submittedName>
</protein>
<sequence>MECLIRVPYIFHSNMKSVCHTWQNLLSSLSFYQERIKSGTAEQLVCQIQPLPSPSPPSQEEEEEEDSTLVVSEFPRLGNIKKEDGLSIYNYNNQTWQRIRPNFGSVPMFCQCVTLQSCGKLLLLGGWDPTTLEPVPDVYVLDMVKGPSWRRAAPMLVARSFFACAVVGGSKVFVAGGHDNQKNALKSAEVYDVEADEWRMLPEMEEERDECQGMCLDGDDRFWVVSGYGTESQGRFRDDAECYDPATGIWSKIDGVWPFPSISPRGTTTPIAF</sequence>
<evidence type="ECO:0000313" key="1">
    <source>
        <dbReference type="EMBL" id="KAJ0035132.1"/>
    </source>
</evidence>
<dbReference type="Proteomes" id="UP001163603">
    <property type="component" value="Chromosome 7"/>
</dbReference>
<evidence type="ECO:0000313" key="2">
    <source>
        <dbReference type="Proteomes" id="UP001163603"/>
    </source>
</evidence>
<organism evidence="1 2">
    <name type="scientific">Pistacia integerrima</name>
    <dbReference type="NCBI Taxonomy" id="434235"/>
    <lineage>
        <taxon>Eukaryota</taxon>
        <taxon>Viridiplantae</taxon>
        <taxon>Streptophyta</taxon>
        <taxon>Embryophyta</taxon>
        <taxon>Tracheophyta</taxon>
        <taxon>Spermatophyta</taxon>
        <taxon>Magnoliopsida</taxon>
        <taxon>eudicotyledons</taxon>
        <taxon>Gunneridae</taxon>
        <taxon>Pentapetalae</taxon>
        <taxon>rosids</taxon>
        <taxon>malvids</taxon>
        <taxon>Sapindales</taxon>
        <taxon>Anacardiaceae</taxon>
        <taxon>Pistacia</taxon>
    </lineage>
</organism>
<proteinExistence type="predicted"/>
<dbReference type="EMBL" id="CM047742">
    <property type="protein sequence ID" value="KAJ0035132.1"/>
    <property type="molecule type" value="Genomic_DNA"/>
</dbReference>
<gene>
    <name evidence="1" type="ORF">Pint_26495</name>
</gene>